<comment type="caution">
    <text evidence="1">The sequence shown here is derived from an EMBL/GenBank/DDBJ whole genome shotgun (WGS) entry which is preliminary data.</text>
</comment>
<name>A0AA88W7K0_9ASTE</name>
<evidence type="ECO:0000313" key="1">
    <source>
        <dbReference type="EMBL" id="KAK3021502.1"/>
    </source>
</evidence>
<sequence>MSSVFQSIQKKGSNFMGRNQASLPVSQSAADAPNVERVVRRRSVLSSLSLNALSTDPRPSIEWAFRRSKSVSSMGEYAGTSVRKWWDWGWSWILSRKPTFARDLEMNEEESSALGSQSKGSWGHVFYKVRSELKRLVGADHSNVGLPQTFSISKSMELGRQPKVDPPTFGCTAYRIGVKD</sequence>
<protein>
    <submittedName>
        <fullName evidence="1">Uncharacterized protein</fullName>
    </submittedName>
</protein>
<dbReference type="PANTHER" id="PTHR35714">
    <property type="entry name" value="OS02G0715300 PROTEIN"/>
    <property type="match status" value="1"/>
</dbReference>
<dbReference type="AlphaFoldDB" id="A0AA88W7K0"/>
<accession>A0AA88W7K0</accession>
<evidence type="ECO:0000313" key="2">
    <source>
        <dbReference type="Proteomes" id="UP001188597"/>
    </source>
</evidence>
<dbReference type="PANTHER" id="PTHR35714:SF1">
    <property type="entry name" value="OS02G0715300 PROTEIN"/>
    <property type="match status" value="1"/>
</dbReference>
<gene>
    <name evidence="1" type="ORF">RJ639_046413</name>
</gene>
<proteinExistence type="predicted"/>
<organism evidence="1 2">
    <name type="scientific">Escallonia herrerae</name>
    <dbReference type="NCBI Taxonomy" id="1293975"/>
    <lineage>
        <taxon>Eukaryota</taxon>
        <taxon>Viridiplantae</taxon>
        <taxon>Streptophyta</taxon>
        <taxon>Embryophyta</taxon>
        <taxon>Tracheophyta</taxon>
        <taxon>Spermatophyta</taxon>
        <taxon>Magnoliopsida</taxon>
        <taxon>eudicotyledons</taxon>
        <taxon>Gunneridae</taxon>
        <taxon>Pentapetalae</taxon>
        <taxon>asterids</taxon>
        <taxon>campanulids</taxon>
        <taxon>Escalloniales</taxon>
        <taxon>Escalloniaceae</taxon>
        <taxon>Escallonia</taxon>
    </lineage>
</organism>
<dbReference type="Proteomes" id="UP001188597">
    <property type="component" value="Unassembled WGS sequence"/>
</dbReference>
<reference evidence="1" key="1">
    <citation type="submission" date="2022-12" db="EMBL/GenBank/DDBJ databases">
        <title>Draft genome assemblies for two species of Escallonia (Escalloniales).</title>
        <authorList>
            <person name="Chanderbali A."/>
            <person name="Dervinis C."/>
            <person name="Anghel I."/>
            <person name="Soltis D."/>
            <person name="Soltis P."/>
            <person name="Zapata F."/>
        </authorList>
    </citation>
    <scope>NUCLEOTIDE SEQUENCE</scope>
    <source>
        <strain evidence="1">UCBG64.0493</strain>
        <tissue evidence="1">Leaf</tissue>
    </source>
</reference>
<dbReference type="EMBL" id="JAVXUP010000756">
    <property type="protein sequence ID" value="KAK3021502.1"/>
    <property type="molecule type" value="Genomic_DNA"/>
</dbReference>
<keyword evidence="2" id="KW-1185">Reference proteome</keyword>